<dbReference type="PANTHER" id="PTHR33603:SF1">
    <property type="entry name" value="RIBOSOMAL RNA LARGE SUBUNIT METHYLTRANSFERASE H"/>
    <property type="match status" value="1"/>
</dbReference>
<sequence length="159" mass="18228">MNISVISVGKIKEKFLKTAIDEYSKRLTKYCKLHIIEVPDEKTPDKASFKEENIIKEKEGNLILKHIKDNSFVIALDLNGKSITSEEFSNLIENCRLTGNSNLTFIIGGSLGLSQQVLSRANYKLSFSKMTFPHQLFRVMLLEQIYRAFRILSGEPYHK</sequence>
<feature type="binding site" evidence="7">
    <location>
        <position position="108"/>
    </location>
    <ligand>
        <name>S-adenosyl-L-methionine</name>
        <dbReference type="ChEBI" id="CHEBI:59789"/>
    </ligand>
</feature>
<dbReference type="PANTHER" id="PTHR33603">
    <property type="entry name" value="METHYLTRANSFERASE"/>
    <property type="match status" value="1"/>
</dbReference>
<evidence type="ECO:0000256" key="5">
    <source>
        <dbReference type="ARBA" id="ARBA00022691"/>
    </source>
</evidence>
<keyword evidence="2 7" id="KW-0698">rRNA processing</keyword>
<protein>
    <recommendedName>
        <fullName evidence="7">Ribosomal RNA large subunit methyltransferase H</fullName>
        <ecNumber evidence="7">2.1.1.177</ecNumber>
    </recommendedName>
    <alternativeName>
        <fullName evidence="7">23S rRNA (pseudouridine1915-N3)-methyltransferase</fullName>
    </alternativeName>
    <alternativeName>
        <fullName evidence="7">23S rRNA m3Psi1915 methyltransferase</fullName>
    </alternativeName>
    <alternativeName>
        <fullName evidence="7">rRNA (pseudouridine-N3-)-methyltransferase RlmH</fullName>
    </alternativeName>
</protein>
<accession>A0A1S9IGM3</accession>
<evidence type="ECO:0000256" key="3">
    <source>
        <dbReference type="ARBA" id="ARBA00022603"/>
    </source>
</evidence>
<evidence type="ECO:0000256" key="4">
    <source>
        <dbReference type="ARBA" id="ARBA00022679"/>
    </source>
</evidence>
<dbReference type="OrthoDB" id="9806643at2"/>
<dbReference type="EC" id="2.1.1.177" evidence="7"/>
<dbReference type="NCBIfam" id="NF000985">
    <property type="entry name" value="PRK00103.1-3"/>
    <property type="match status" value="1"/>
</dbReference>
<dbReference type="RefSeq" id="WP_078024650.1">
    <property type="nucleotide sequence ID" value="NZ_JADPGM010000011.1"/>
</dbReference>
<reference evidence="9 11" key="2">
    <citation type="submission" date="2016-12" db="EMBL/GenBank/DDBJ databases">
        <title>Clostridium tepidum sp. nov., a close relative of Clostridium sporogenes and Clostridium botulinum Group I.</title>
        <authorList>
            <person name="Dobritsa A.P."/>
            <person name="Kutumbaka K.K."/>
            <person name="Werner K."/>
            <person name="Wiedmann M."/>
            <person name="Asmus A."/>
            <person name="Samadpour M."/>
        </authorList>
    </citation>
    <scope>NUCLEOTIDE SEQUENCE [LARGE SCALE GENOMIC DNA]</scope>
    <source>
        <strain evidence="9 11">IEH 97212</strain>
    </source>
</reference>
<dbReference type="EMBL" id="MRAE01000004">
    <property type="protein sequence ID" value="OOO69476.1"/>
    <property type="molecule type" value="Genomic_DNA"/>
</dbReference>
<evidence type="ECO:0000313" key="11">
    <source>
        <dbReference type="Proteomes" id="UP000190256"/>
    </source>
</evidence>
<evidence type="ECO:0000256" key="7">
    <source>
        <dbReference type="HAMAP-Rule" id="MF_00658"/>
    </source>
</evidence>
<proteinExistence type="inferred from homology"/>
<dbReference type="InterPro" id="IPR029028">
    <property type="entry name" value="Alpha/beta_knot_MTases"/>
</dbReference>
<organism evidence="9 11">
    <name type="scientific">Clostridium tepidum</name>
    <dbReference type="NCBI Taxonomy" id="1962263"/>
    <lineage>
        <taxon>Bacteria</taxon>
        <taxon>Bacillati</taxon>
        <taxon>Bacillota</taxon>
        <taxon>Clostridia</taxon>
        <taxon>Eubacteriales</taxon>
        <taxon>Clostridiaceae</taxon>
        <taxon>Clostridium</taxon>
    </lineage>
</organism>
<keyword evidence="10" id="KW-1185">Reference proteome</keyword>
<reference evidence="8 10" key="1">
    <citation type="submission" date="2016-12" db="EMBL/GenBank/DDBJ databases">
        <title>Clostridium tepidum sp. nov., a close relative of Clostridium sporogenes and Clostridium botulinum Group I.</title>
        <authorList>
            <person name="Dobritsa A.P."/>
            <person name="Kutumbaka K."/>
            <person name="Werner K."/>
            <person name="Samadpour M."/>
        </authorList>
    </citation>
    <scope>NUCLEOTIDE SEQUENCE [LARGE SCALE GENOMIC DNA]</scope>
    <source>
        <strain evidence="8 10">PE</strain>
    </source>
</reference>
<dbReference type="SUPFAM" id="SSF75217">
    <property type="entry name" value="alpha/beta knot"/>
    <property type="match status" value="1"/>
</dbReference>
<gene>
    <name evidence="7" type="primary">rlmH</name>
    <name evidence="8" type="ORF">BS637_10120</name>
    <name evidence="9" type="ORF">BS638_02790</name>
</gene>
<keyword evidence="1 7" id="KW-0963">Cytoplasm</keyword>
<comment type="catalytic activity">
    <reaction evidence="7">
        <text>pseudouridine(1915) in 23S rRNA + S-adenosyl-L-methionine = N(3)-methylpseudouridine(1915) in 23S rRNA + S-adenosyl-L-homocysteine + H(+)</text>
        <dbReference type="Rhea" id="RHEA:42752"/>
        <dbReference type="Rhea" id="RHEA-COMP:10221"/>
        <dbReference type="Rhea" id="RHEA-COMP:10222"/>
        <dbReference type="ChEBI" id="CHEBI:15378"/>
        <dbReference type="ChEBI" id="CHEBI:57856"/>
        <dbReference type="ChEBI" id="CHEBI:59789"/>
        <dbReference type="ChEBI" id="CHEBI:65314"/>
        <dbReference type="ChEBI" id="CHEBI:74486"/>
        <dbReference type="EC" id="2.1.1.177"/>
    </reaction>
</comment>
<comment type="similarity">
    <text evidence="6 7">Belongs to the RNA methyltransferase RlmH family.</text>
</comment>
<dbReference type="HAMAP" id="MF_00658">
    <property type="entry name" value="23SrRNA_methyltr_H"/>
    <property type="match status" value="1"/>
</dbReference>
<evidence type="ECO:0000256" key="6">
    <source>
        <dbReference type="ARBA" id="ARBA00038303"/>
    </source>
</evidence>
<dbReference type="GO" id="GO:0005737">
    <property type="term" value="C:cytoplasm"/>
    <property type="evidence" value="ECO:0007669"/>
    <property type="project" value="UniProtKB-SubCell"/>
</dbReference>
<dbReference type="InterPro" id="IPR029026">
    <property type="entry name" value="tRNA_m1G_MTases_N"/>
</dbReference>
<keyword evidence="4 7" id="KW-0808">Transferase</keyword>
<dbReference type="AlphaFoldDB" id="A0A1S9IGM3"/>
<feature type="binding site" evidence="7">
    <location>
        <position position="76"/>
    </location>
    <ligand>
        <name>S-adenosyl-L-methionine</name>
        <dbReference type="ChEBI" id="CHEBI:59789"/>
    </ligand>
</feature>
<evidence type="ECO:0000313" key="8">
    <source>
        <dbReference type="EMBL" id="OOO61856.1"/>
    </source>
</evidence>
<evidence type="ECO:0000313" key="9">
    <source>
        <dbReference type="EMBL" id="OOO69476.1"/>
    </source>
</evidence>
<comment type="function">
    <text evidence="7">Specifically methylates the pseudouridine at position 1915 (m3Psi1915) in 23S rRNA.</text>
</comment>
<comment type="subunit">
    <text evidence="7">Homodimer.</text>
</comment>
<name>A0A1S9IGM3_9CLOT</name>
<dbReference type="Proteomes" id="UP000190256">
    <property type="component" value="Unassembled WGS sequence"/>
</dbReference>
<comment type="subcellular location">
    <subcellularLocation>
        <location evidence="7">Cytoplasm</location>
    </subcellularLocation>
</comment>
<dbReference type="Gene3D" id="3.40.1280.10">
    <property type="match status" value="1"/>
</dbReference>
<dbReference type="CDD" id="cd18081">
    <property type="entry name" value="RlmH-like"/>
    <property type="match status" value="1"/>
</dbReference>
<dbReference type="NCBIfam" id="TIGR00246">
    <property type="entry name" value="tRNA_RlmH_YbeA"/>
    <property type="match status" value="1"/>
</dbReference>
<dbReference type="PIRSF" id="PIRSF004505">
    <property type="entry name" value="MT_bac"/>
    <property type="match status" value="1"/>
</dbReference>
<evidence type="ECO:0000256" key="1">
    <source>
        <dbReference type="ARBA" id="ARBA00022490"/>
    </source>
</evidence>
<keyword evidence="5 7" id="KW-0949">S-adenosyl-L-methionine</keyword>
<dbReference type="GO" id="GO:0070038">
    <property type="term" value="F:rRNA (pseudouridine-N3-)-methyltransferase activity"/>
    <property type="evidence" value="ECO:0007669"/>
    <property type="project" value="UniProtKB-UniRule"/>
</dbReference>
<dbReference type="STRING" id="1962263.BS637_10120"/>
<dbReference type="EMBL" id="MRAD01000009">
    <property type="protein sequence ID" value="OOO61856.1"/>
    <property type="molecule type" value="Genomic_DNA"/>
</dbReference>
<dbReference type="Proteomes" id="UP000190206">
    <property type="component" value="Unassembled WGS sequence"/>
</dbReference>
<dbReference type="InterPro" id="IPR003742">
    <property type="entry name" value="RlmH-like"/>
</dbReference>
<evidence type="ECO:0000256" key="2">
    <source>
        <dbReference type="ARBA" id="ARBA00022552"/>
    </source>
</evidence>
<evidence type="ECO:0000313" key="10">
    <source>
        <dbReference type="Proteomes" id="UP000190206"/>
    </source>
</evidence>
<comment type="caution">
    <text evidence="9">The sequence shown here is derived from an EMBL/GenBank/DDBJ whole genome shotgun (WGS) entry which is preliminary data.</text>
</comment>
<feature type="binding site" evidence="7">
    <location>
        <begin position="127"/>
        <end position="132"/>
    </location>
    <ligand>
        <name>S-adenosyl-L-methionine</name>
        <dbReference type="ChEBI" id="CHEBI:59789"/>
    </ligand>
</feature>
<keyword evidence="3 7" id="KW-0489">Methyltransferase</keyword>
<dbReference type="Pfam" id="PF02590">
    <property type="entry name" value="SPOUT_MTase"/>
    <property type="match status" value="1"/>
</dbReference>